<dbReference type="OMA" id="CDIYWHS"/>
<dbReference type="Gene3D" id="3.30.470.20">
    <property type="entry name" value="ATP-grasp fold, B domain"/>
    <property type="match status" value="1"/>
</dbReference>
<dbReference type="SUPFAM" id="SSF56059">
    <property type="entry name" value="Glutathione synthetase ATP-binding domain-like"/>
    <property type="match status" value="1"/>
</dbReference>
<keyword evidence="3" id="KW-0547">Nucleotide-binding</keyword>
<gene>
    <name evidence="6" type="ORF">HPLM_LOCUS10858</name>
</gene>
<evidence type="ECO:0000256" key="3">
    <source>
        <dbReference type="ARBA" id="ARBA00022741"/>
    </source>
</evidence>
<name>A0A158QNP3_HAEPC</name>
<accession>A0A158QNP3</accession>
<reference evidence="6 7" key="2">
    <citation type="submission" date="2018-11" db="EMBL/GenBank/DDBJ databases">
        <authorList>
            <consortium name="Pathogen Informatics"/>
        </authorList>
    </citation>
    <scope>NUCLEOTIDE SEQUENCE [LARGE SCALE GENOMIC DNA]</scope>
    <source>
        <strain evidence="6 7">MHpl1</strain>
    </source>
</reference>
<proteinExistence type="inferred from homology"/>
<dbReference type="PROSITE" id="PS51221">
    <property type="entry name" value="TTL"/>
    <property type="match status" value="1"/>
</dbReference>
<organism evidence="8">
    <name type="scientific">Haemonchus placei</name>
    <name type="common">Barber's pole worm</name>
    <dbReference type="NCBI Taxonomy" id="6290"/>
    <lineage>
        <taxon>Eukaryota</taxon>
        <taxon>Metazoa</taxon>
        <taxon>Ecdysozoa</taxon>
        <taxon>Nematoda</taxon>
        <taxon>Chromadorea</taxon>
        <taxon>Rhabditida</taxon>
        <taxon>Rhabditina</taxon>
        <taxon>Rhabditomorpha</taxon>
        <taxon>Strongyloidea</taxon>
        <taxon>Trichostrongylidae</taxon>
        <taxon>Haemonchus</taxon>
    </lineage>
</organism>
<evidence type="ECO:0000313" key="6">
    <source>
        <dbReference type="EMBL" id="VDO41340.1"/>
    </source>
</evidence>
<evidence type="ECO:0000256" key="5">
    <source>
        <dbReference type="SAM" id="MobiDB-lite"/>
    </source>
</evidence>
<dbReference type="OrthoDB" id="202825at2759"/>
<dbReference type="Proteomes" id="UP000268014">
    <property type="component" value="Unassembled WGS sequence"/>
</dbReference>
<dbReference type="PANTHER" id="PTHR12241:SF154">
    <property type="entry name" value="TUBULIN POLYGLUTAMYLASE TTLL11"/>
    <property type="match status" value="1"/>
</dbReference>
<protein>
    <submittedName>
        <fullName evidence="8">Tubulin tyrosine ligase</fullName>
    </submittedName>
</protein>
<dbReference type="InterPro" id="IPR004344">
    <property type="entry name" value="TTL/TTLL_fam"/>
</dbReference>
<dbReference type="STRING" id="6290.A0A158QNP3"/>
<sequence>PIPRRSRAPCYTIDTSRSNTNKAVVSLCSALVGILEYPNGRDDNQPCDIYWHSTVPPDMKSIVKSSRCRVNKFPGMTDLSKKVSLTHAIDSMRKVFPDDYKFYPPSFFLPAHFDQLNGEMYFIVKPDDGAQGTGIYLINDPKQIRDVSAKQLVQEYVADPFLMKDQLKFDFRVYGVIKSINPLSIYVSREGMVRFCTEKYRKPTPSNFENLYAHLTNYSLNKANQSYIHSLSLTDQASGSKRLLSTVFGQMAKCGLRTKRLWHNIKIIIVKTVLAMLPELMINYEYEFNGMVGPQCFQIIGFDIIVREDGTPILLEVNAAPSLTIDHSPSDGVRMKSIVDELIKLPLVRDTLLLVTGQLHEPPRRRRSHGSSRSSDDLTALKSQKKPHLCEIFPNRYGQEASHLLFVDRAVYIFMQFANLRLSKNISISSLRRFVRDCGLERYFHTGELEKTSVISGLPFHGFLEFLSIVSKRRYPDETSLQVALKDLLNVCASALRNRGVRSQRLRREEVETKSGYEKKIYMLPSHVRHHKARSKSCEPISPVKVSPTLL</sequence>
<dbReference type="GO" id="GO:0036064">
    <property type="term" value="C:ciliary basal body"/>
    <property type="evidence" value="ECO:0007669"/>
    <property type="project" value="TreeGrafter"/>
</dbReference>
<evidence type="ECO:0000256" key="1">
    <source>
        <dbReference type="ARBA" id="ARBA00006820"/>
    </source>
</evidence>
<keyword evidence="4" id="KW-0067">ATP-binding</keyword>
<evidence type="ECO:0000313" key="8">
    <source>
        <dbReference type="WBParaSite" id="HPLM_0001086601-mRNA-1"/>
    </source>
</evidence>
<dbReference type="GO" id="GO:0005524">
    <property type="term" value="F:ATP binding"/>
    <property type="evidence" value="ECO:0007669"/>
    <property type="project" value="UniProtKB-KW"/>
</dbReference>
<comment type="similarity">
    <text evidence="1">Belongs to the tubulin--tyrosine ligase family.</text>
</comment>
<dbReference type="PANTHER" id="PTHR12241">
    <property type="entry name" value="TUBULIN POLYGLUTAMYLASE"/>
    <property type="match status" value="1"/>
</dbReference>
<keyword evidence="2" id="KW-0436">Ligase</keyword>
<dbReference type="Pfam" id="PF03133">
    <property type="entry name" value="TTL"/>
    <property type="match status" value="1"/>
</dbReference>
<dbReference type="GO" id="GO:0015631">
    <property type="term" value="F:tubulin binding"/>
    <property type="evidence" value="ECO:0007669"/>
    <property type="project" value="TreeGrafter"/>
</dbReference>
<reference evidence="8" key="1">
    <citation type="submission" date="2016-04" db="UniProtKB">
        <authorList>
            <consortium name="WormBaseParasite"/>
        </authorList>
    </citation>
    <scope>IDENTIFICATION</scope>
</reference>
<keyword evidence="7" id="KW-1185">Reference proteome</keyword>
<dbReference type="GO" id="GO:0019098">
    <property type="term" value="P:reproductive behavior"/>
    <property type="evidence" value="ECO:0007669"/>
    <property type="project" value="UniProtKB-ARBA"/>
</dbReference>
<dbReference type="GO" id="GO:0000226">
    <property type="term" value="P:microtubule cytoskeleton organization"/>
    <property type="evidence" value="ECO:0007669"/>
    <property type="project" value="TreeGrafter"/>
</dbReference>
<dbReference type="GO" id="GO:0070740">
    <property type="term" value="F:tubulin-glutamic acid ligase activity"/>
    <property type="evidence" value="ECO:0007669"/>
    <property type="project" value="TreeGrafter"/>
</dbReference>
<evidence type="ECO:0000256" key="2">
    <source>
        <dbReference type="ARBA" id="ARBA00022598"/>
    </source>
</evidence>
<evidence type="ECO:0000256" key="4">
    <source>
        <dbReference type="ARBA" id="ARBA00022840"/>
    </source>
</evidence>
<dbReference type="AlphaFoldDB" id="A0A158QNP3"/>
<dbReference type="EMBL" id="UZAF01017408">
    <property type="protein sequence ID" value="VDO41340.1"/>
    <property type="molecule type" value="Genomic_DNA"/>
</dbReference>
<evidence type="ECO:0000313" key="7">
    <source>
        <dbReference type="Proteomes" id="UP000268014"/>
    </source>
</evidence>
<dbReference type="WBParaSite" id="HPLM_0001086601-mRNA-1">
    <property type="protein sequence ID" value="HPLM_0001086601-mRNA-1"/>
    <property type="gene ID" value="HPLM_0001086601"/>
</dbReference>
<feature type="region of interest" description="Disordered" evidence="5">
    <location>
        <begin position="360"/>
        <end position="382"/>
    </location>
</feature>